<evidence type="ECO:0000256" key="1">
    <source>
        <dbReference type="SAM" id="Coils"/>
    </source>
</evidence>
<organism evidence="2 3">
    <name type="scientific">Choiromyces venosus 120613-1</name>
    <dbReference type="NCBI Taxonomy" id="1336337"/>
    <lineage>
        <taxon>Eukaryota</taxon>
        <taxon>Fungi</taxon>
        <taxon>Dikarya</taxon>
        <taxon>Ascomycota</taxon>
        <taxon>Pezizomycotina</taxon>
        <taxon>Pezizomycetes</taxon>
        <taxon>Pezizales</taxon>
        <taxon>Tuberaceae</taxon>
        <taxon>Choiromyces</taxon>
    </lineage>
</organism>
<dbReference type="Proteomes" id="UP000276215">
    <property type="component" value="Unassembled WGS sequence"/>
</dbReference>
<gene>
    <name evidence="2" type="ORF">L873DRAFT_1787295</name>
</gene>
<evidence type="ECO:0000313" key="3">
    <source>
        <dbReference type="Proteomes" id="UP000276215"/>
    </source>
</evidence>
<keyword evidence="3" id="KW-1185">Reference proteome</keyword>
<feature type="coiled-coil region" evidence="1">
    <location>
        <begin position="76"/>
        <end position="109"/>
    </location>
</feature>
<proteinExistence type="predicted"/>
<keyword evidence="1" id="KW-0175">Coiled coil</keyword>
<name>A0A3N4JXS9_9PEZI</name>
<dbReference type="AlphaFoldDB" id="A0A3N4JXS9"/>
<accession>A0A3N4JXS9</accession>
<sequence length="175" mass="20692">MTEVLEVEVEEVMYYSMNKMLRNVLKGLGKVNLGNWGKEESRKKVEKKKEVVSKLDNFVAFEGSRSYRKVVQGGGLGIKEVELRRLEEKKEKEREVERRSREKREKRVENIVEVVLELQDEGSKNREEWDVKAVEKVLRLKEGVIRKIKGKGNRVQVRYSREKEIEEVQEVKKET</sequence>
<protein>
    <submittedName>
        <fullName evidence="2">Uncharacterized protein</fullName>
    </submittedName>
</protein>
<evidence type="ECO:0000313" key="2">
    <source>
        <dbReference type="EMBL" id="RPB03174.1"/>
    </source>
</evidence>
<dbReference type="EMBL" id="ML120364">
    <property type="protein sequence ID" value="RPB03174.1"/>
    <property type="molecule type" value="Genomic_DNA"/>
</dbReference>
<dbReference type="STRING" id="1336337.A0A3N4JXS9"/>
<reference evidence="2 3" key="1">
    <citation type="journal article" date="2018" name="Nat. Ecol. Evol.">
        <title>Pezizomycetes genomes reveal the molecular basis of ectomycorrhizal truffle lifestyle.</title>
        <authorList>
            <person name="Murat C."/>
            <person name="Payen T."/>
            <person name="Noel B."/>
            <person name="Kuo A."/>
            <person name="Morin E."/>
            <person name="Chen J."/>
            <person name="Kohler A."/>
            <person name="Krizsan K."/>
            <person name="Balestrini R."/>
            <person name="Da Silva C."/>
            <person name="Montanini B."/>
            <person name="Hainaut M."/>
            <person name="Levati E."/>
            <person name="Barry K.W."/>
            <person name="Belfiori B."/>
            <person name="Cichocki N."/>
            <person name="Clum A."/>
            <person name="Dockter R.B."/>
            <person name="Fauchery L."/>
            <person name="Guy J."/>
            <person name="Iotti M."/>
            <person name="Le Tacon F."/>
            <person name="Lindquist E.A."/>
            <person name="Lipzen A."/>
            <person name="Malagnac F."/>
            <person name="Mello A."/>
            <person name="Molinier V."/>
            <person name="Miyauchi S."/>
            <person name="Poulain J."/>
            <person name="Riccioni C."/>
            <person name="Rubini A."/>
            <person name="Sitrit Y."/>
            <person name="Splivallo R."/>
            <person name="Traeger S."/>
            <person name="Wang M."/>
            <person name="Zifcakova L."/>
            <person name="Wipf D."/>
            <person name="Zambonelli A."/>
            <person name="Paolocci F."/>
            <person name="Nowrousian M."/>
            <person name="Ottonello S."/>
            <person name="Baldrian P."/>
            <person name="Spatafora J.W."/>
            <person name="Henrissat B."/>
            <person name="Nagy L.G."/>
            <person name="Aury J.M."/>
            <person name="Wincker P."/>
            <person name="Grigoriev I.V."/>
            <person name="Bonfante P."/>
            <person name="Martin F.M."/>
        </authorList>
    </citation>
    <scope>NUCLEOTIDE SEQUENCE [LARGE SCALE GENOMIC DNA]</scope>
    <source>
        <strain evidence="2 3">120613-1</strain>
    </source>
</reference>